<dbReference type="InterPro" id="IPR027417">
    <property type="entry name" value="P-loop_NTPase"/>
</dbReference>
<dbReference type="PRINTS" id="PR00040">
    <property type="entry name" value="HTHMERR"/>
</dbReference>
<feature type="domain" description="HTH merR-type" evidence="5">
    <location>
        <begin position="7"/>
        <end position="75"/>
    </location>
</feature>
<dbReference type="SMART" id="SM00422">
    <property type="entry name" value="HTH_MERR"/>
    <property type="match status" value="1"/>
</dbReference>
<dbReference type="PROSITE" id="PS50937">
    <property type="entry name" value="HTH_MERR_2"/>
    <property type="match status" value="1"/>
</dbReference>
<dbReference type="InterPro" id="IPR047057">
    <property type="entry name" value="MerR_fam"/>
</dbReference>
<dbReference type="OrthoDB" id="7817988at2"/>
<dbReference type="GO" id="GO:0003677">
    <property type="term" value="F:DNA binding"/>
    <property type="evidence" value="ECO:0007669"/>
    <property type="project" value="UniProtKB-KW"/>
</dbReference>
<evidence type="ECO:0000313" key="7">
    <source>
        <dbReference type="Proteomes" id="UP000436911"/>
    </source>
</evidence>
<proteinExistence type="predicted"/>
<keyword evidence="4" id="KW-0804">Transcription</keyword>
<dbReference type="InterPro" id="IPR009061">
    <property type="entry name" value="DNA-bd_dom_put_sf"/>
</dbReference>
<evidence type="ECO:0000313" key="6">
    <source>
        <dbReference type="EMBL" id="KAA3521947.1"/>
    </source>
</evidence>
<keyword evidence="1" id="KW-0678">Repressor</keyword>
<dbReference type="InterPro" id="IPR000551">
    <property type="entry name" value="MerR-type_HTH_dom"/>
</dbReference>
<dbReference type="Pfam" id="PF13411">
    <property type="entry name" value="MerR_1"/>
    <property type="match status" value="1"/>
</dbReference>
<dbReference type="SUPFAM" id="SSF52540">
    <property type="entry name" value="P-loop containing nucleoside triphosphate hydrolases"/>
    <property type="match status" value="1"/>
</dbReference>
<comment type="caution">
    <text evidence="6">The sequence shown here is derived from an EMBL/GenBank/DDBJ whole genome shotgun (WGS) entry which is preliminary data.</text>
</comment>
<dbReference type="GO" id="GO:0003700">
    <property type="term" value="F:DNA-binding transcription factor activity"/>
    <property type="evidence" value="ECO:0007669"/>
    <property type="project" value="InterPro"/>
</dbReference>
<keyword evidence="3" id="KW-0238">DNA-binding</keyword>
<sequence>MTYSAQYLNASEAARRLGVSMKALRLYEQKGLITPVRTAAGWRTYSPAEMARAAEIIALRDLGLSLAEVKRVLKGDPQCLEPAFARHQFALERTIRQTAEALEKIRALRQDIAAGAVPAFADLVGLSRCRGDVRLALDLPWPWGGERFELLDIRPINYIVGPLGCGKTRLAHAIAAALPDAVFLGLDRLEDKGSAAKARLDADQSLKERIERALAWLMEEGAVPSDALTVLLVGLEAHGSACLVIDMVEDDLDRATQEALTGYLRHHCSQSRPLFLMTRSASILDLDAVTGDEAIIFCPANHSPPSVVAPYSGAPGYEALSTCLASPEVRARSRGVVAFRPHP</sequence>
<evidence type="ECO:0000256" key="1">
    <source>
        <dbReference type="ARBA" id="ARBA00022491"/>
    </source>
</evidence>
<evidence type="ECO:0000256" key="2">
    <source>
        <dbReference type="ARBA" id="ARBA00023015"/>
    </source>
</evidence>
<gene>
    <name evidence="6" type="ORF">DXT89_22520</name>
</gene>
<name>A0A368NIZ9_AGRVI</name>
<keyword evidence="2" id="KW-0805">Transcription regulation</keyword>
<organism evidence="6 7">
    <name type="scientific">Agrobacterium vitis</name>
    <name type="common">Rhizobium vitis</name>
    <dbReference type="NCBI Taxonomy" id="373"/>
    <lineage>
        <taxon>Bacteria</taxon>
        <taxon>Pseudomonadati</taxon>
        <taxon>Pseudomonadota</taxon>
        <taxon>Alphaproteobacteria</taxon>
        <taxon>Hyphomicrobiales</taxon>
        <taxon>Rhizobiaceae</taxon>
        <taxon>Rhizobium/Agrobacterium group</taxon>
        <taxon>Agrobacterium</taxon>
    </lineage>
</organism>
<dbReference type="SUPFAM" id="SSF46955">
    <property type="entry name" value="Putative DNA-binding domain"/>
    <property type="match status" value="1"/>
</dbReference>
<dbReference type="PANTHER" id="PTHR30204:SF69">
    <property type="entry name" value="MERR-FAMILY TRANSCRIPTIONAL REGULATOR"/>
    <property type="match status" value="1"/>
</dbReference>
<accession>A0A368NIZ9</accession>
<dbReference type="GeneID" id="60684806"/>
<dbReference type="Gene3D" id="3.40.50.300">
    <property type="entry name" value="P-loop containing nucleotide triphosphate hydrolases"/>
    <property type="match status" value="1"/>
</dbReference>
<dbReference type="Gene3D" id="1.10.1660.10">
    <property type="match status" value="1"/>
</dbReference>
<evidence type="ECO:0000256" key="4">
    <source>
        <dbReference type="ARBA" id="ARBA00023163"/>
    </source>
</evidence>
<evidence type="ECO:0000256" key="3">
    <source>
        <dbReference type="ARBA" id="ARBA00023125"/>
    </source>
</evidence>
<protein>
    <submittedName>
        <fullName evidence="6">MerR family transcriptional regulator</fullName>
    </submittedName>
</protein>
<evidence type="ECO:0000259" key="5">
    <source>
        <dbReference type="PROSITE" id="PS50937"/>
    </source>
</evidence>
<dbReference type="PANTHER" id="PTHR30204">
    <property type="entry name" value="REDOX-CYCLING DRUG-SENSING TRANSCRIPTIONAL ACTIVATOR SOXR"/>
    <property type="match status" value="1"/>
</dbReference>
<dbReference type="EMBL" id="QUSG01000020">
    <property type="protein sequence ID" value="KAA3521947.1"/>
    <property type="molecule type" value="Genomic_DNA"/>
</dbReference>
<dbReference type="Proteomes" id="UP000436911">
    <property type="component" value="Unassembled WGS sequence"/>
</dbReference>
<reference evidence="6 7" key="1">
    <citation type="submission" date="2018-08" db="EMBL/GenBank/DDBJ databases">
        <title>Genome sequencing of Agrobacterium vitis strain ICMP 10754.</title>
        <authorList>
            <person name="Visnovsky S.B."/>
            <person name="Pitman A.R."/>
        </authorList>
    </citation>
    <scope>NUCLEOTIDE SEQUENCE [LARGE SCALE GENOMIC DNA]</scope>
    <source>
        <strain evidence="6 7">ICMP 10754</strain>
    </source>
</reference>
<dbReference type="CDD" id="cd00592">
    <property type="entry name" value="HTH_MerR-like"/>
    <property type="match status" value="1"/>
</dbReference>
<dbReference type="PROSITE" id="PS00552">
    <property type="entry name" value="HTH_MERR_1"/>
    <property type="match status" value="1"/>
</dbReference>
<dbReference type="AlphaFoldDB" id="A0A368NIZ9"/>
<dbReference type="RefSeq" id="WP_081088949.1">
    <property type="nucleotide sequence ID" value="NZ_CP055265.1"/>
</dbReference>